<dbReference type="EMBL" id="RBNI01004912">
    <property type="protein sequence ID" value="RUP47143.1"/>
    <property type="molecule type" value="Genomic_DNA"/>
</dbReference>
<protein>
    <submittedName>
        <fullName evidence="1">NAD-specific glutamate dehydrogenase-domain-containing protein</fullName>
    </submittedName>
</protein>
<name>A0A433D8I8_9FUNG</name>
<dbReference type="InterPro" id="IPR019651">
    <property type="entry name" value="Glutamate_DH_NAD-spec"/>
</dbReference>
<dbReference type="Pfam" id="PF10712">
    <property type="entry name" value="NAD-GH"/>
    <property type="match status" value="1"/>
</dbReference>
<organism evidence="1 2">
    <name type="scientific">Jimgerdemannia flammicorona</name>
    <dbReference type="NCBI Taxonomy" id="994334"/>
    <lineage>
        <taxon>Eukaryota</taxon>
        <taxon>Fungi</taxon>
        <taxon>Fungi incertae sedis</taxon>
        <taxon>Mucoromycota</taxon>
        <taxon>Mucoromycotina</taxon>
        <taxon>Endogonomycetes</taxon>
        <taxon>Endogonales</taxon>
        <taxon>Endogonaceae</taxon>
        <taxon>Jimgerdemannia</taxon>
    </lineage>
</organism>
<dbReference type="OrthoDB" id="2017405at2759"/>
<sequence length="277" mass="28572">MTHVERRLDLVDVVLQILLSLYEFLLLLVLILERLGVLDHTLDIGGGETTGGIGDGDVGLAAGRLVLGGDLENTVGIEIEGAEQFGLAAGHGGDAGELELAEKVVLLGHETLTLVDGEGDGSLTVNGGGENLGLLARDGAVAGHDHGHDATLHLNAEREGHDVEEEEILGLLVGGLVSEDGSLNSSAVSDGLIGIDGLVELLAIEEVLEEGLNLGNTGGTADEDDLLDVLLVDLGVLKDTTDRVDDAVEVGGVEFLELGTSDVSLEINAIEEGVDFD</sequence>
<accession>A0A433D8I8</accession>
<keyword evidence="2" id="KW-1185">Reference proteome</keyword>
<evidence type="ECO:0000313" key="1">
    <source>
        <dbReference type="EMBL" id="RUP47143.1"/>
    </source>
</evidence>
<reference evidence="1 2" key="1">
    <citation type="journal article" date="2018" name="New Phytol.">
        <title>Phylogenomics of Endogonaceae and evolution of mycorrhizas within Mucoromycota.</title>
        <authorList>
            <person name="Chang Y."/>
            <person name="Desiro A."/>
            <person name="Na H."/>
            <person name="Sandor L."/>
            <person name="Lipzen A."/>
            <person name="Clum A."/>
            <person name="Barry K."/>
            <person name="Grigoriev I.V."/>
            <person name="Martin F.M."/>
            <person name="Stajich J.E."/>
            <person name="Smith M.E."/>
            <person name="Bonito G."/>
            <person name="Spatafora J.W."/>
        </authorList>
    </citation>
    <scope>NUCLEOTIDE SEQUENCE [LARGE SCALE GENOMIC DNA]</scope>
    <source>
        <strain evidence="1 2">GMNB39</strain>
    </source>
</reference>
<gene>
    <name evidence="1" type="ORF">BC936DRAFT_146090</name>
</gene>
<dbReference type="Proteomes" id="UP000268093">
    <property type="component" value="Unassembled WGS sequence"/>
</dbReference>
<comment type="caution">
    <text evidence="1">The sequence shown here is derived from an EMBL/GenBank/DDBJ whole genome shotgun (WGS) entry which is preliminary data.</text>
</comment>
<proteinExistence type="predicted"/>
<evidence type="ECO:0000313" key="2">
    <source>
        <dbReference type="Proteomes" id="UP000268093"/>
    </source>
</evidence>